<feature type="domain" description="RING-type" evidence="6">
    <location>
        <begin position="9"/>
        <end position="48"/>
    </location>
</feature>
<keyword evidence="2 4" id="KW-0863">Zinc-finger</keyword>
<evidence type="ECO:0000313" key="8">
    <source>
        <dbReference type="Proteomes" id="UP000555367"/>
    </source>
</evidence>
<keyword evidence="3" id="KW-0862">Zinc</keyword>
<feature type="region of interest" description="Disordered" evidence="5">
    <location>
        <begin position="76"/>
        <end position="115"/>
    </location>
</feature>
<dbReference type="SUPFAM" id="SSF57850">
    <property type="entry name" value="RING/U-box"/>
    <property type="match status" value="1"/>
</dbReference>
<evidence type="ECO:0000256" key="5">
    <source>
        <dbReference type="SAM" id="MobiDB-lite"/>
    </source>
</evidence>
<sequence length="343" mass="37322">MDAEAEWSCPICHDTRNDVAYAMPCHHQFCVGCIVRWTLRKPDCPLCRRQIETIRFSELEEGNYLYLVITPSEESTDASSQARRSPGCPAENSPHSPVVSPPSSPQGMLSPAEEGTVRPEATLGNLLPEVWAELFQRHRELLNPVVLWLRQELEEIYGARWWEVNRAGSTILHALCIHGPDEEVMVQVLQDCLQEYTAPLVNGIINVIMHRCSNWAHWLLGEGPQPSPTASRAGTPDSSLAASSSPAGSDEEEEAGTSEAALGGGPGRPPSAPIPAEQEQPQEELGELVGVAGPSAQGCSRSPSAPGRGRDHSPGGPRRVPKRRAPGPQDSPQPCKRPPHRQH</sequence>
<organism evidence="7 8">
    <name type="scientific">Pelecanoides urinatrix</name>
    <name type="common">Common diving petrel</name>
    <name type="synonym">Procellaria urinatrix</name>
    <dbReference type="NCBI Taxonomy" id="37079"/>
    <lineage>
        <taxon>Eukaryota</taxon>
        <taxon>Metazoa</taxon>
        <taxon>Chordata</taxon>
        <taxon>Craniata</taxon>
        <taxon>Vertebrata</taxon>
        <taxon>Euteleostomi</taxon>
        <taxon>Archelosauria</taxon>
        <taxon>Archosauria</taxon>
        <taxon>Dinosauria</taxon>
        <taxon>Saurischia</taxon>
        <taxon>Theropoda</taxon>
        <taxon>Coelurosauria</taxon>
        <taxon>Aves</taxon>
        <taxon>Neognathae</taxon>
        <taxon>Neoaves</taxon>
        <taxon>Aequornithes</taxon>
        <taxon>Procellariiformes</taxon>
        <taxon>Procellariidae</taxon>
        <taxon>Pelecanoides</taxon>
    </lineage>
</organism>
<dbReference type="Pfam" id="PF13920">
    <property type="entry name" value="zf-C3HC4_3"/>
    <property type="match status" value="1"/>
</dbReference>
<gene>
    <name evidence="7" type="primary">Topors_1</name>
    <name evidence="7" type="ORF">PELURI_R00510</name>
</gene>
<dbReference type="AlphaFoldDB" id="A0A7L3C9W4"/>
<evidence type="ECO:0000256" key="1">
    <source>
        <dbReference type="ARBA" id="ARBA00022723"/>
    </source>
</evidence>
<comment type="caution">
    <text evidence="7">The sequence shown here is derived from an EMBL/GenBank/DDBJ whole genome shotgun (WGS) entry which is preliminary data.</text>
</comment>
<dbReference type="GO" id="GO:0016874">
    <property type="term" value="F:ligase activity"/>
    <property type="evidence" value="ECO:0007669"/>
    <property type="project" value="UniProtKB-KW"/>
</dbReference>
<dbReference type="EMBL" id="VZTQ01010904">
    <property type="protein sequence ID" value="NXT40413.1"/>
    <property type="molecule type" value="Genomic_DNA"/>
</dbReference>
<evidence type="ECO:0000256" key="4">
    <source>
        <dbReference type="PROSITE-ProRule" id="PRU00175"/>
    </source>
</evidence>
<dbReference type="InterPro" id="IPR001841">
    <property type="entry name" value="Znf_RING"/>
</dbReference>
<dbReference type="InterPro" id="IPR047126">
    <property type="entry name" value="RNF141-like"/>
</dbReference>
<evidence type="ECO:0000259" key="6">
    <source>
        <dbReference type="PROSITE" id="PS50089"/>
    </source>
</evidence>
<feature type="region of interest" description="Disordered" evidence="5">
    <location>
        <begin position="225"/>
        <end position="343"/>
    </location>
</feature>
<accession>A0A7L3C9W4</accession>
<keyword evidence="7" id="KW-0436">Ligase</keyword>
<feature type="non-terminal residue" evidence="7">
    <location>
        <position position="343"/>
    </location>
</feature>
<evidence type="ECO:0000256" key="2">
    <source>
        <dbReference type="ARBA" id="ARBA00022771"/>
    </source>
</evidence>
<dbReference type="Proteomes" id="UP000555367">
    <property type="component" value="Unassembled WGS sequence"/>
</dbReference>
<keyword evidence="1" id="KW-0479">Metal-binding</keyword>
<dbReference type="SMART" id="SM00184">
    <property type="entry name" value="RING"/>
    <property type="match status" value="1"/>
</dbReference>
<dbReference type="InterPro" id="IPR013083">
    <property type="entry name" value="Znf_RING/FYVE/PHD"/>
</dbReference>
<dbReference type="InterPro" id="IPR017907">
    <property type="entry name" value="Znf_RING_CS"/>
</dbReference>
<keyword evidence="8" id="KW-1185">Reference proteome</keyword>
<proteinExistence type="predicted"/>
<dbReference type="Gene3D" id="3.30.40.10">
    <property type="entry name" value="Zinc/RING finger domain, C3HC4 (zinc finger)"/>
    <property type="match status" value="1"/>
</dbReference>
<feature type="non-terminal residue" evidence="7">
    <location>
        <position position="1"/>
    </location>
</feature>
<protein>
    <submittedName>
        <fullName evidence="7">TOPRS ligase</fullName>
    </submittedName>
</protein>
<dbReference type="PANTHER" id="PTHR12109">
    <property type="entry name" value="RING FINGER PROTEIN 141-RELATED"/>
    <property type="match status" value="1"/>
</dbReference>
<feature type="compositionally biased region" description="Low complexity" evidence="5">
    <location>
        <begin position="238"/>
        <end position="248"/>
    </location>
</feature>
<name>A0A7L3C9W4_PELUR</name>
<dbReference type="OrthoDB" id="21204at2759"/>
<dbReference type="PROSITE" id="PS50089">
    <property type="entry name" value="ZF_RING_2"/>
    <property type="match status" value="1"/>
</dbReference>
<dbReference type="PROSITE" id="PS00518">
    <property type="entry name" value="ZF_RING_1"/>
    <property type="match status" value="1"/>
</dbReference>
<evidence type="ECO:0000313" key="7">
    <source>
        <dbReference type="EMBL" id="NXT40413.1"/>
    </source>
</evidence>
<dbReference type="GO" id="GO:0008270">
    <property type="term" value="F:zinc ion binding"/>
    <property type="evidence" value="ECO:0007669"/>
    <property type="project" value="UniProtKB-KW"/>
</dbReference>
<evidence type="ECO:0000256" key="3">
    <source>
        <dbReference type="ARBA" id="ARBA00022833"/>
    </source>
</evidence>
<reference evidence="7 8" key="1">
    <citation type="submission" date="2019-09" db="EMBL/GenBank/DDBJ databases">
        <title>Bird 10,000 Genomes (B10K) Project - Family phase.</title>
        <authorList>
            <person name="Zhang G."/>
        </authorList>
    </citation>
    <scope>NUCLEOTIDE SEQUENCE [LARGE SCALE GENOMIC DNA]</scope>
    <source>
        <strain evidence="7">B10K-DU-012-45</strain>
    </source>
</reference>